<feature type="non-terminal residue" evidence="1">
    <location>
        <position position="1"/>
    </location>
</feature>
<sequence>MATPSLVPAKLVWLLIWSSIPRRLLHMLRQRQNPHLFGAVWIEVRCYMYLHELEISIQEIVLTKIDVHAGTLSMEFGDTLVQFNIFEAMKHPTKDHSLFGIDLIDELVEEYFQLDSHNEDIDNFAERTDSINCLGS</sequence>
<name>A0A371IDM4_MUCPR</name>
<evidence type="ECO:0000313" key="1">
    <source>
        <dbReference type="EMBL" id="RDY13142.1"/>
    </source>
</evidence>
<dbReference type="Proteomes" id="UP000257109">
    <property type="component" value="Unassembled WGS sequence"/>
</dbReference>
<gene>
    <name evidence="1" type="ORF">CR513_01977</name>
</gene>
<organism evidence="1 2">
    <name type="scientific">Mucuna pruriens</name>
    <name type="common">Velvet bean</name>
    <name type="synonym">Dolichos pruriens</name>
    <dbReference type="NCBI Taxonomy" id="157652"/>
    <lineage>
        <taxon>Eukaryota</taxon>
        <taxon>Viridiplantae</taxon>
        <taxon>Streptophyta</taxon>
        <taxon>Embryophyta</taxon>
        <taxon>Tracheophyta</taxon>
        <taxon>Spermatophyta</taxon>
        <taxon>Magnoliopsida</taxon>
        <taxon>eudicotyledons</taxon>
        <taxon>Gunneridae</taxon>
        <taxon>Pentapetalae</taxon>
        <taxon>rosids</taxon>
        <taxon>fabids</taxon>
        <taxon>Fabales</taxon>
        <taxon>Fabaceae</taxon>
        <taxon>Papilionoideae</taxon>
        <taxon>50 kb inversion clade</taxon>
        <taxon>NPAAA clade</taxon>
        <taxon>indigoferoid/millettioid clade</taxon>
        <taxon>Phaseoleae</taxon>
        <taxon>Mucuna</taxon>
    </lineage>
</organism>
<dbReference type="OrthoDB" id="778454at2759"/>
<reference evidence="1" key="1">
    <citation type="submission" date="2018-05" db="EMBL/GenBank/DDBJ databases">
        <title>Draft genome of Mucuna pruriens seed.</title>
        <authorList>
            <person name="Nnadi N.E."/>
            <person name="Vos R."/>
            <person name="Hasami M.H."/>
            <person name="Devisetty U.K."/>
            <person name="Aguiy J.C."/>
        </authorList>
    </citation>
    <scope>NUCLEOTIDE SEQUENCE [LARGE SCALE GENOMIC DNA]</scope>
    <source>
        <strain evidence="1">JCA_2017</strain>
    </source>
</reference>
<comment type="caution">
    <text evidence="1">The sequence shown here is derived from an EMBL/GenBank/DDBJ whole genome shotgun (WGS) entry which is preliminary data.</text>
</comment>
<dbReference type="EMBL" id="QJKJ01000338">
    <property type="protein sequence ID" value="RDY13142.1"/>
    <property type="molecule type" value="Genomic_DNA"/>
</dbReference>
<evidence type="ECO:0000313" key="2">
    <source>
        <dbReference type="Proteomes" id="UP000257109"/>
    </source>
</evidence>
<accession>A0A371IDM4</accession>
<dbReference type="AlphaFoldDB" id="A0A371IDM4"/>
<proteinExistence type="predicted"/>
<keyword evidence="2" id="KW-1185">Reference proteome</keyword>
<protein>
    <submittedName>
        <fullName evidence="1">Uncharacterized protein</fullName>
    </submittedName>
</protein>